<sequence length="235" mass="26692">MELRGQLKSWNDQKGFGFIRPEQGGEEIFAHISAMRGARRPAQGDRVLYISERDENGRLGATHIRLDSGLSLDEPAIRRKPPAVAIQSEQNRSFQARAKPKAHPRHNGSIRWLLPKLLALVLLCLLPALGLARLAGQGSYWPLYAYLSGSLLAFGFYLHDKRSALRSGWRTPEARLHLVELLGGWPGALIAQQAFRHKTRKLSFQLVFWLIVVVHQLAWLDYLYVQRLYGLLLEI</sequence>
<dbReference type="Pfam" id="PF06961">
    <property type="entry name" value="DUF1294"/>
    <property type="match status" value="1"/>
</dbReference>
<dbReference type="GO" id="GO:0005829">
    <property type="term" value="C:cytosol"/>
    <property type="evidence" value="ECO:0007669"/>
    <property type="project" value="UniProtKB-ARBA"/>
</dbReference>
<keyword evidence="1" id="KW-0597">Phosphoprotein</keyword>
<evidence type="ECO:0000259" key="4">
    <source>
        <dbReference type="PROSITE" id="PS51857"/>
    </source>
</evidence>
<evidence type="ECO:0000256" key="2">
    <source>
        <dbReference type="RuleBase" id="RU000408"/>
    </source>
</evidence>
<dbReference type="EMBL" id="CP015641">
    <property type="protein sequence ID" value="ANF27104.1"/>
    <property type="molecule type" value="Genomic_DNA"/>
</dbReference>
<dbReference type="InterPro" id="IPR010718">
    <property type="entry name" value="DUF1294"/>
</dbReference>
<feature type="transmembrane region" description="Helical" evidence="3">
    <location>
        <begin position="113"/>
        <end position="135"/>
    </location>
</feature>
<dbReference type="PANTHER" id="PTHR12962:SF1">
    <property type="entry name" value="COLD SHOCK DOMAIN-CONTAINING PROTEIN CG9705"/>
    <property type="match status" value="1"/>
</dbReference>
<evidence type="ECO:0000313" key="5">
    <source>
        <dbReference type="EMBL" id="ANF27104.1"/>
    </source>
</evidence>
<keyword evidence="3" id="KW-0472">Membrane</keyword>
<feature type="domain" description="CSD" evidence="4">
    <location>
        <begin position="2"/>
        <end position="66"/>
    </location>
</feature>
<organism evidence="5 6">
    <name type="scientific">Stutzerimonas stutzeri</name>
    <name type="common">Pseudomonas stutzeri</name>
    <dbReference type="NCBI Taxonomy" id="316"/>
    <lineage>
        <taxon>Bacteria</taxon>
        <taxon>Pseudomonadati</taxon>
        <taxon>Pseudomonadota</taxon>
        <taxon>Gammaproteobacteria</taxon>
        <taxon>Pseudomonadales</taxon>
        <taxon>Pseudomonadaceae</taxon>
        <taxon>Stutzerimonas</taxon>
    </lineage>
</organism>
<dbReference type="GO" id="GO:0043488">
    <property type="term" value="P:regulation of mRNA stability"/>
    <property type="evidence" value="ECO:0007669"/>
    <property type="project" value="TreeGrafter"/>
</dbReference>
<dbReference type="PANTHER" id="PTHR12962">
    <property type="entry name" value="CALCIUM-REGULATED HEAT STABLE PROTEIN CRHSP-24-RELATED"/>
    <property type="match status" value="1"/>
</dbReference>
<dbReference type="Gene3D" id="2.40.50.140">
    <property type="entry name" value="Nucleic acid-binding proteins"/>
    <property type="match status" value="1"/>
</dbReference>
<name>A0A172WUB9_STUST</name>
<dbReference type="CDD" id="cd04458">
    <property type="entry name" value="CSP_CDS"/>
    <property type="match status" value="1"/>
</dbReference>
<evidence type="ECO:0000256" key="1">
    <source>
        <dbReference type="ARBA" id="ARBA00022553"/>
    </source>
</evidence>
<protein>
    <submittedName>
        <fullName evidence="5">Cold-shock protein</fullName>
    </submittedName>
</protein>
<dbReference type="InterPro" id="IPR019844">
    <property type="entry name" value="CSD_CS"/>
</dbReference>
<dbReference type="Proteomes" id="UP000077787">
    <property type="component" value="Chromosome"/>
</dbReference>
<feature type="transmembrane region" description="Helical" evidence="3">
    <location>
        <begin position="141"/>
        <end position="158"/>
    </location>
</feature>
<dbReference type="SMART" id="SM00357">
    <property type="entry name" value="CSP"/>
    <property type="match status" value="1"/>
</dbReference>
<dbReference type="GO" id="GO:0003730">
    <property type="term" value="F:mRNA 3'-UTR binding"/>
    <property type="evidence" value="ECO:0007669"/>
    <property type="project" value="TreeGrafter"/>
</dbReference>
<dbReference type="AlphaFoldDB" id="A0A172WUB9"/>
<evidence type="ECO:0000313" key="6">
    <source>
        <dbReference type="Proteomes" id="UP000077787"/>
    </source>
</evidence>
<accession>A0A172WUB9</accession>
<dbReference type="SUPFAM" id="SSF50249">
    <property type="entry name" value="Nucleic acid-binding proteins"/>
    <property type="match status" value="1"/>
</dbReference>
<dbReference type="PROSITE" id="PS00352">
    <property type="entry name" value="CSD_1"/>
    <property type="match status" value="1"/>
</dbReference>
<dbReference type="InterPro" id="IPR011129">
    <property type="entry name" value="CSD"/>
</dbReference>
<dbReference type="RefSeq" id="WP_045427529.1">
    <property type="nucleotide sequence ID" value="NZ_CP015641.1"/>
</dbReference>
<proteinExistence type="predicted"/>
<evidence type="ECO:0000256" key="3">
    <source>
        <dbReference type="SAM" id="Phobius"/>
    </source>
</evidence>
<keyword evidence="3" id="KW-1133">Transmembrane helix</keyword>
<gene>
    <name evidence="5" type="ORF">PS273GM_19165</name>
</gene>
<dbReference type="InterPro" id="IPR012340">
    <property type="entry name" value="NA-bd_OB-fold"/>
</dbReference>
<dbReference type="InterPro" id="IPR002059">
    <property type="entry name" value="CSP_DNA-bd"/>
</dbReference>
<dbReference type="InterPro" id="IPR052069">
    <property type="entry name" value="Ca-reg_mRNA-binding_domain"/>
</dbReference>
<comment type="subcellular location">
    <subcellularLocation>
        <location evidence="2">Cytoplasm</location>
    </subcellularLocation>
</comment>
<reference evidence="5 6" key="1">
    <citation type="submission" date="2016-05" db="EMBL/GenBank/DDBJ databases">
        <title>Genome sequence of Pseudomonas stutzeri 273 and identification of the exopolysaccharide biosynthesis locus.</title>
        <authorList>
            <person name="Wu S."/>
            <person name="Sun C."/>
        </authorList>
    </citation>
    <scope>NUCLEOTIDE SEQUENCE [LARGE SCALE GENOMIC DNA]</scope>
    <source>
        <strain evidence="5 6">273</strain>
    </source>
</reference>
<dbReference type="OrthoDB" id="72963at2"/>
<feature type="transmembrane region" description="Helical" evidence="3">
    <location>
        <begin position="206"/>
        <end position="225"/>
    </location>
</feature>
<dbReference type="PROSITE" id="PS51857">
    <property type="entry name" value="CSD_2"/>
    <property type="match status" value="1"/>
</dbReference>
<keyword evidence="3" id="KW-0812">Transmembrane</keyword>
<dbReference type="Pfam" id="PF00313">
    <property type="entry name" value="CSD"/>
    <property type="match status" value="1"/>
</dbReference>